<dbReference type="RefSeq" id="WP_244450694.1">
    <property type="nucleotide sequence ID" value="NZ_CP083239.1"/>
</dbReference>
<dbReference type="InterPro" id="IPR036390">
    <property type="entry name" value="WH_DNA-bd_sf"/>
</dbReference>
<evidence type="ECO:0000313" key="2">
    <source>
        <dbReference type="EMBL" id="UOK73001.1"/>
    </source>
</evidence>
<dbReference type="Pfam" id="PF13730">
    <property type="entry name" value="HTH_36"/>
    <property type="match status" value="1"/>
</dbReference>
<feature type="region of interest" description="Disordered" evidence="1">
    <location>
        <begin position="91"/>
        <end position="164"/>
    </location>
</feature>
<gene>
    <name evidence="2" type="ORF">K9D25_10030</name>
</gene>
<proteinExistence type="predicted"/>
<protein>
    <submittedName>
        <fullName evidence="2">Helix-turn-helix domain-containing protein</fullName>
    </submittedName>
</protein>
<dbReference type="KEGG" id="apol:K9D25_10030"/>
<sequence>MSNEAQAWASKLDIVLGSSTRFVLMALANFANDDNLAWVARRTIVKYTELSLATVTRSLRDLEARGLIERTERARENGSRTTDMIRLLVGISPRSAAPPCQGDEGGTRHHDKAPSSPRSGPLVTVTSPDPSLEPSIEEESPQPPQGAGVGISNSDGEGEQGAAPAETVDTQFDVLWAQYGADPTASRAKALRAWTKLSATDRAQALALLPRFLDHCRAKSRKICDPSTYLAERRWEGLANLPAPAAKAEAARPVETDPVSRAVQWAMSGRTDERWVFVAADSEAWQAWQEAFAATGNAHRLTYGRFLTRLPDGSMARLPGRSFPMRYPPKPGAGPPGEAAAGDDEMAAFVDGGG</sequence>
<dbReference type="Proteomes" id="UP000831684">
    <property type="component" value="Chromosome"/>
</dbReference>
<evidence type="ECO:0000313" key="3">
    <source>
        <dbReference type="Proteomes" id="UP000831684"/>
    </source>
</evidence>
<dbReference type="Gene3D" id="1.10.10.10">
    <property type="entry name" value="Winged helix-like DNA-binding domain superfamily/Winged helix DNA-binding domain"/>
    <property type="match status" value="1"/>
</dbReference>
<dbReference type="EMBL" id="CP083239">
    <property type="protein sequence ID" value="UOK73001.1"/>
    <property type="molecule type" value="Genomic_DNA"/>
</dbReference>
<evidence type="ECO:0000256" key="1">
    <source>
        <dbReference type="SAM" id="MobiDB-lite"/>
    </source>
</evidence>
<dbReference type="InterPro" id="IPR036388">
    <property type="entry name" value="WH-like_DNA-bd_sf"/>
</dbReference>
<name>A0A9E6ZWG1_9HYPH</name>
<dbReference type="AlphaFoldDB" id="A0A9E6ZWG1"/>
<dbReference type="SUPFAM" id="SSF46785">
    <property type="entry name" value="Winged helix' DNA-binding domain"/>
    <property type="match status" value="1"/>
</dbReference>
<accession>A0A9E6ZWG1</accession>
<reference evidence="2" key="1">
    <citation type="submission" date="2021-09" db="EMBL/GenBank/DDBJ databases">
        <title>Network and meta-omics reveal the key degrader and cooperation patterns in an efficient 1,4-dioxane-degrading microbial community.</title>
        <authorList>
            <person name="Dai C."/>
        </authorList>
    </citation>
    <scope>NUCLEOTIDE SEQUENCE</scope>
    <source>
        <strain evidence="2">ZM13</strain>
    </source>
</reference>
<organism evidence="2 3">
    <name type="scientific">Ancylobacter polymorphus</name>
    <dbReference type="NCBI Taxonomy" id="223390"/>
    <lineage>
        <taxon>Bacteria</taxon>
        <taxon>Pseudomonadati</taxon>
        <taxon>Pseudomonadota</taxon>
        <taxon>Alphaproteobacteria</taxon>
        <taxon>Hyphomicrobiales</taxon>
        <taxon>Xanthobacteraceae</taxon>
        <taxon>Ancylobacter</taxon>
    </lineage>
</organism>